<gene>
    <name evidence="12" type="ORF">SAMN05421504_101878</name>
</gene>
<dbReference type="Gene3D" id="3.30.565.10">
    <property type="entry name" value="Histidine kinase-like ATPase, C-terminal domain"/>
    <property type="match status" value="1"/>
</dbReference>
<evidence type="ECO:0000256" key="4">
    <source>
        <dbReference type="ARBA" id="ARBA00022679"/>
    </source>
</evidence>
<dbReference type="Pfam" id="PF02518">
    <property type="entry name" value="HATPase_c"/>
    <property type="match status" value="1"/>
</dbReference>
<evidence type="ECO:0000256" key="5">
    <source>
        <dbReference type="ARBA" id="ARBA00022741"/>
    </source>
</evidence>
<keyword evidence="9" id="KW-0472">Membrane</keyword>
<keyword evidence="8" id="KW-0902">Two-component regulatory system</keyword>
<dbReference type="InterPro" id="IPR050482">
    <property type="entry name" value="Sensor_HK_TwoCompSys"/>
</dbReference>
<dbReference type="PANTHER" id="PTHR24421">
    <property type="entry name" value="NITRATE/NITRITE SENSOR PROTEIN NARX-RELATED"/>
    <property type="match status" value="1"/>
</dbReference>
<dbReference type="InterPro" id="IPR036890">
    <property type="entry name" value="HATPase_C_sf"/>
</dbReference>
<dbReference type="AlphaFoldDB" id="A0A1H2UG79"/>
<evidence type="ECO:0000259" key="10">
    <source>
        <dbReference type="Pfam" id="PF02518"/>
    </source>
</evidence>
<feature type="transmembrane region" description="Helical" evidence="9">
    <location>
        <begin position="61"/>
        <end position="85"/>
    </location>
</feature>
<dbReference type="CDD" id="cd16917">
    <property type="entry name" value="HATPase_UhpB-NarQ-NarX-like"/>
    <property type="match status" value="1"/>
</dbReference>
<dbReference type="InterPro" id="IPR003594">
    <property type="entry name" value="HATPase_dom"/>
</dbReference>
<dbReference type="EC" id="2.7.13.3" evidence="2"/>
<proteinExistence type="predicted"/>
<keyword evidence="9" id="KW-0812">Transmembrane</keyword>
<accession>A0A1H2UG79</accession>
<reference evidence="12 13" key="1">
    <citation type="submission" date="2016-10" db="EMBL/GenBank/DDBJ databases">
        <authorList>
            <person name="de Groot N.N."/>
        </authorList>
    </citation>
    <scope>NUCLEOTIDE SEQUENCE [LARGE SCALE GENOMIC DNA]</scope>
    <source>
        <strain evidence="12 13">CPCC 202699</strain>
    </source>
</reference>
<keyword evidence="9" id="KW-1133">Transmembrane helix</keyword>
<evidence type="ECO:0000313" key="13">
    <source>
        <dbReference type="Proteomes" id="UP000199515"/>
    </source>
</evidence>
<evidence type="ECO:0000259" key="11">
    <source>
        <dbReference type="Pfam" id="PF07730"/>
    </source>
</evidence>
<dbReference type="EMBL" id="FNON01000001">
    <property type="protein sequence ID" value="SDW55100.1"/>
    <property type="molecule type" value="Genomic_DNA"/>
</dbReference>
<dbReference type="InterPro" id="IPR011712">
    <property type="entry name" value="Sig_transdc_His_kin_sub3_dim/P"/>
</dbReference>
<protein>
    <recommendedName>
        <fullName evidence="2">histidine kinase</fullName>
        <ecNumber evidence="2">2.7.13.3</ecNumber>
    </recommendedName>
</protein>
<feature type="domain" description="Histidine kinase/HSP90-like ATPase" evidence="10">
    <location>
        <begin position="303"/>
        <end position="391"/>
    </location>
</feature>
<dbReference type="OrthoDB" id="227596at2"/>
<dbReference type="GO" id="GO:0005524">
    <property type="term" value="F:ATP binding"/>
    <property type="evidence" value="ECO:0007669"/>
    <property type="project" value="UniProtKB-KW"/>
</dbReference>
<keyword evidence="3" id="KW-0597">Phosphoprotein</keyword>
<feature type="transmembrane region" description="Helical" evidence="9">
    <location>
        <begin position="132"/>
        <end position="149"/>
    </location>
</feature>
<dbReference type="Pfam" id="PF07730">
    <property type="entry name" value="HisKA_3"/>
    <property type="match status" value="1"/>
</dbReference>
<dbReference type="STRING" id="589385.SAMN05421504_101878"/>
<dbReference type="RefSeq" id="WP_091286816.1">
    <property type="nucleotide sequence ID" value="NZ_FNON01000001.1"/>
</dbReference>
<dbReference type="Proteomes" id="UP000199515">
    <property type="component" value="Unassembled WGS sequence"/>
</dbReference>
<keyword evidence="5" id="KW-0547">Nucleotide-binding</keyword>
<feature type="transmembrane region" description="Helical" evidence="9">
    <location>
        <begin position="155"/>
        <end position="172"/>
    </location>
</feature>
<keyword evidence="6 12" id="KW-0418">Kinase</keyword>
<dbReference type="SUPFAM" id="SSF55874">
    <property type="entry name" value="ATPase domain of HSP90 chaperone/DNA topoisomerase II/histidine kinase"/>
    <property type="match status" value="1"/>
</dbReference>
<evidence type="ECO:0000313" key="12">
    <source>
        <dbReference type="EMBL" id="SDW55100.1"/>
    </source>
</evidence>
<dbReference type="Gene3D" id="1.20.5.1930">
    <property type="match status" value="1"/>
</dbReference>
<evidence type="ECO:0000256" key="9">
    <source>
        <dbReference type="SAM" id="Phobius"/>
    </source>
</evidence>
<evidence type="ECO:0000256" key="6">
    <source>
        <dbReference type="ARBA" id="ARBA00022777"/>
    </source>
</evidence>
<dbReference type="GO" id="GO:0046983">
    <property type="term" value="F:protein dimerization activity"/>
    <property type="evidence" value="ECO:0007669"/>
    <property type="project" value="InterPro"/>
</dbReference>
<name>A0A1H2UG79_9PSEU</name>
<dbReference type="GO" id="GO:0016020">
    <property type="term" value="C:membrane"/>
    <property type="evidence" value="ECO:0007669"/>
    <property type="project" value="InterPro"/>
</dbReference>
<dbReference type="GO" id="GO:0000155">
    <property type="term" value="F:phosphorelay sensor kinase activity"/>
    <property type="evidence" value="ECO:0007669"/>
    <property type="project" value="InterPro"/>
</dbReference>
<evidence type="ECO:0000256" key="7">
    <source>
        <dbReference type="ARBA" id="ARBA00022840"/>
    </source>
</evidence>
<evidence type="ECO:0000256" key="2">
    <source>
        <dbReference type="ARBA" id="ARBA00012438"/>
    </source>
</evidence>
<feature type="transmembrane region" description="Helical" evidence="9">
    <location>
        <begin position="105"/>
        <end position="125"/>
    </location>
</feature>
<feature type="transmembrane region" description="Helical" evidence="9">
    <location>
        <begin position="31"/>
        <end position="54"/>
    </location>
</feature>
<organism evidence="12 13">
    <name type="scientific">Amycolatopsis xylanica</name>
    <dbReference type="NCBI Taxonomy" id="589385"/>
    <lineage>
        <taxon>Bacteria</taxon>
        <taxon>Bacillati</taxon>
        <taxon>Actinomycetota</taxon>
        <taxon>Actinomycetes</taxon>
        <taxon>Pseudonocardiales</taxon>
        <taxon>Pseudonocardiaceae</taxon>
        <taxon>Amycolatopsis</taxon>
    </lineage>
</organism>
<keyword evidence="7" id="KW-0067">ATP-binding</keyword>
<dbReference type="PANTHER" id="PTHR24421:SF10">
    <property type="entry name" value="NITRATE_NITRITE SENSOR PROTEIN NARQ"/>
    <property type="match status" value="1"/>
</dbReference>
<evidence type="ECO:0000256" key="3">
    <source>
        <dbReference type="ARBA" id="ARBA00022553"/>
    </source>
</evidence>
<feature type="domain" description="Signal transduction histidine kinase subgroup 3 dimerisation and phosphoacceptor" evidence="11">
    <location>
        <begin position="194"/>
        <end position="258"/>
    </location>
</feature>
<evidence type="ECO:0000256" key="8">
    <source>
        <dbReference type="ARBA" id="ARBA00023012"/>
    </source>
</evidence>
<evidence type="ECO:0000256" key="1">
    <source>
        <dbReference type="ARBA" id="ARBA00000085"/>
    </source>
</evidence>
<keyword evidence="13" id="KW-1185">Reference proteome</keyword>
<sequence>MADQLRWRDVLRWTVYAGTARPHWPRPAGLLVLRVAAVLGIGSWAGFIAAVTAITQGRGALIPSVLGIATLVPAVIALWSPLWAWRALVVLILATPPAYENWAPSWGWSWSPGLALAAVLVLYLVGETHDQPVLACVALLSVGAMAPYVHDWRDLVLLAALTSVPLFFGNLVRQRRLAGQQRVAEETRLAVLEERTRIARELHDIVAHHMSVLALRTDSARYRFPGLTDDLKTEFAALTDTAREGMTELRRLLGVLRMDAAPTSPQPDLTRVTELVDRVRALGTDCALDRHGDFDALPAGVGLSLYRIVQEALSNAARHAPGAAIRVELRVEADAVHATVRNGPGEPAGPIGPPGHGLLGMRERVAMLSGKLETGATPDGGFRVAVTIPLEGAVS</sequence>
<comment type="catalytic activity">
    <reaction evidence="1">
        <text>ATP + protein L-histidine = ADP + protein N-phospho-L-histidine.</text>
        <dbReference type="EC" id="2.7.13.3"/>
    </reaction>
</comment>
<keyword evidence="4" id="KW-0808">Transferase</keyword>